<dbReference type="PROSITE" id="PS00202">
    <property type="entry name" value="RUBREDOXIN"/>
    <property type="match status" value="1"/>
</dbReference>
<accession>A0ABS2QIC9</accession>
<comment type="caution">
    <text evidence="3">The sequence shown here is derived from an EMBL/GenBank/DDBJ whole genome shotgun (WGS) entry which is preliminary data.</text>
</comment>
<sequence length="323" mass="37122">MIKKQRQTPLIIPKLEVLLRRLPKHHLKRADIKKDLAKWVAGYKGEESLNFHLEQLNPLKYLILHDLRLPHGKYHFQIDTLLITSRYLLIVEVKNISGTLYFDKTTQQMIRTKNEQEDGFQDPITQAKKLRTKLKSFLAGFNIPELPIEYLIIISNSSTVLKFSDNHPELVTRITHAANLEDKITYLERNHQADILGQKTIQKLIRVLIKNHNPLQTDVMNLYSIEKSSILTGVYCSVCSFLPMKRITANWHCPNCGHKCNDAHIEALNDYSLLFGNVISNSQCRSFLHVETRFVAYQLLHNLGLSSTGSKKGTTYILPPPSC</sequence>
<organism evidence="3 4">
    <name type="scientific">Peribacillus deserti</name>
    <dbReference type="NCBI Taxonomy" id="673318"/>
    <lineage>
        <taxon>Bacteria</taxon>
        <taxon>Bacillati</taxon>
        <taxon>Bacillota</taxon>
        <taxon>Bacilli</taxon>
        <taxon>Bacillales</taxon>
        <taxon>Bacillaceae</taxon>
        <taxon>Peribacillus</taxon>
    </lineage>
</organism>
<protein>
    <submittedName>
        <fullName evidence="3">Rubrerythrin</fullName>
    </submittedName>
</protein>
<gene>
    <name evidence="3" type="ORF">JOC77_002324</name>
</gene>
<name>A0ABS2QIC9_9BACI</name>
<dbReference type="Pfam" id="PF08378">
    <property type="entry name" value="NERD"/>
    <property type="match status" value="1"/>
</dbReference>
<evidence type="ECO:0000313" key="4">
    <source>
        <dbReference type="Proteomes" id="UP000823486"/>
    </source>
</evidence>
<keyword evidence="1" id="KW-0479">Metal-binding</keyword>
<dbReference type="Proteomes" id="UP000823486">
    <property type="component" value="Unassembled WGS sequence"/>
</dbReference>
<reference evidence="3 4" key="1">
    <citation type="submission" date="2021-01" db="EMBL/GenBank/DDBJ databases">
        <title>Genomic Encyclopedia of Type Strains, Phase IV (KMG-IV): sequencing the most valuable type-strain genomes for metagenomic binning, comparative biology and taxonomic classification.</title>
        <authorList>
            <person name="Goeker M."/>
        </authorList>
    </citation>
    <scope>NUCLEOTIDE SEQUENCE [LARGE SCALE GENOMIC DNA]</scope>
    <source>
        <strain evidence="3 4">DSM 105482</strain>
    </source>
</reference>
<dbReference type="InterPro" id="IPR018527">
    <property type="entry name" value="Rubredoxin_Fe_BS"/>
</dbReference>
<evidence type="ECO:0000259" key="2">
    <source>
        <dbReference type="PROSITE" id="PS50965"/>
    </source>
</evidence>
<proteinExistence type="predicted"/>
<keyword evidence="4" id="KW-1185">Reference proteome</keyword>
<dbReference type="InterPro" id="IPR011528">
    <property type="entry name" value="NERD"/>
</dbReference>
<dbReference type="RefSeq" id="WP_204543214.1">
    <property type="nucleotide sequence ID" value="NZ_JAFBFI010000009.1"/>
</dbReference>
<evidence type="ECO:0000256" key="1">
    <source>
        <dbReference type="ARBA" id="ARBA00022723"/>
    </source>
</evidence>
<dbReference type="EMBL" id="JAFBFI010000009">
    <property type="protein sequence ID" value="MBM7692893.1"/>
    <property type="molecule type" value="Genomic_DNA"/>
</dbReference>
<feature type="domain" description="NERD" evidence="2">
    <location>
        <begin position="41"/>
        <end position="157"/>
    </location>
</feature>
<dbReference type="PROSITE" id="PS50965">
    <property type="entry name" value="NERD"/>
    <property type="match status" value="1"/>
</dbReference>
<evidence type="ECO:0000313" key="3">
    <source>
        <dbReference type="EMBL" id="MBM7692893.1"/>
    </source>
</evidence>